<proteinExistence type="predicted"/>
<evidence type="ECO:0000256" key="2">
    <source>
        <dbReference type="SAM" id="MobiDB-lite"/>
    </source>
</evidence>
<evidence type="ECO:0000256" key="1">
    <source>
        <dbReference type="SAM" id="Coils"/>
    </source>
</evidence>
<feature type="coiled-coil region" evidence="1">
    <location>
        <begin position="150"/>
        <end position="177"/>
    </location>
</feature>
<dbReference type="GeneID" id="5044467"/>
<dbReference type="HOGENOM" id="CLU_380573_0_0_1"/>
<gene>
    <name evidence="3" type="ORF">GSPATT00024013001</name>
</gene>
<dbReference type="EMBL" id="CT868662">
    <property type="protein sequence ID" value="CAK91285.1"/>
    <property type="molecule type" value="Genomic_DNA"/>
</dbReference>
<sequence length="728" mass="86104">MSQSFEMDEKAKLLVKLLDGVKIELQKINQNTRVGKAKILTYNKGYIQYMNKDEFMAIQKAQATSRLTKEEYIYNQGYFVYKAGVNINAIKNGENQIEFGWKNNQETVYYFIFRFKLKQKIIYNPSPEVQNKQKKKREKSSIKDVTWYFEVELQSEIAKLQKRFQEIEDYNERLKKLKVCDSFAYQFDQMEIKIYDSKTLSDNLIAFKIDIEFLGYISNKLENNTNRNIVTAEIAARSLFLYISNLNEYKSNKMRMIEEMLQALYKDKQRNFNQEVIQFAKSRFESNLEAQNFVISDVLFLNALMYNFEFTINLDVKNLLDYQSFFSSLQFNTLENKENDIIKFSTNEVPNEMQQMNYKNFKIFSQKQQNFSDISKYCIGLFGMENQFLGKIYLKLYKKGNEKKNLDYAISFLERNLKNSHSLLKDAYALSKKQESIQKSIHQSSQQMNIKNSQHIVSPPQQINDQQSTTKSDAQNSFKETKKTIKIIECNPQNDNQHDHTIKSNSNQQQISIEQIQIINVSNPAVKQLQQEGQYIKFDESDKSNSTAVSESYQKADKLSYQIAEENYEKGQYISALSAIDAISNKTKMVLRLGFQIEKKLSDSQNQYYSDRLLKNYLIYGCGVQDFQDIQEILQLQFKQYIYDEKISFQSESWKFIITQLKSRKFSKEKVQIVDSIVAEIRYYKYDNIRTYFKSLIEKLKDFPQDQMVNYYDQFQLISKIYQSSQTH</sequence>
<dbReference type="Proteomes" id="UP000000600">
    <property type="component" value="Unassembled WGS sequence"/>
</dbReference>
<dbReference type="OMA" id="IAEENYE"/>
<protein>
    <submittedName>
        <fullName evidence="3">Uncharacterized protein</fullName>
    </submittedName>
</protein>
<dbReference type="AlphaFoldDB" id="A0E7L8"/>
<keyword evidence="4" id="KW-1185">Reference proteome</keyword>
<evidence type="ECO:0000313" key="3">
    <source>
        <dbReference type="EMBL" id="CAK91285.1"/>
    </source>
</evidence>
<keyword evidence="1" id="KW-0175">Coiled coil</keyword>
<name>A0E7L8_PARTE</name>
<reference evidence="3 4" key="1">
    <citation type="journal article" date="2006" name="Nature">
        <title>Global trends of whole-genome duplications revealed by the ciliate Paramecium tetraurelia.</title>
        <authorList>
            <consortium name="Genoscope"/>
            <person name="Aury J.-M."/>
            <person name="Jaillon O."/>
            <person name="Duret L."/>
            <person name="Noel B."/>
            <person name="Jubin C."/>
            <person name="Porcel B.M."/>
            <person name="Segurens B."/>
            <person name="Daubin V."/>
            <person name="Anthouard V."/>
            <person name="Aiach N."/>
            <person name="Arnaiz O."/>
            <person name="Billaut A."/>
            <person name="Beisson J."/>
            <person name="Blanc I."/>
            <person name="Bouhouche K."/>
            <person name="Camara F."/>
            <person name="Duharcourt S."/>
            <person name="Guigo R."/>
            <person name="Gogendeau D."/>
            <person name="Katinka M."/>
            <person name="Keller A.-M."/>
            <person name="Kissmehl R."/>
            <person name="Klotz C."/>
            <person name="Koll F."/>
            <person name="Le Moue A."/>
            <person name="Lepere C."/>
            <person name="Malinsky S."/>
            <person name="Nowacki M."/>
            <person name="Nowak J.K."/>
            <person name="Plattner H."/>
            <person name="Poulain J."/>
            <person name="Ruiz F."/>
            <person name="Serrano V."/>
            <person name="Zagulski M."/>
            <person name="Dessen P."/>
            <person name="Betermier M."/>
            <person name="Weissenbach J."/>
            <person name="Scarpelli C."/>
            <person name="Schachter V."/>
            <person name="Sperling L."/>
            <person name="Meyer E."/>
            <person name="Cohen J."/>
            <person name="Wincker P."/>
        </authorList>
    </citation>
    <scope>NUCLEOTIDE SEQUENCE [LARGE SCALE GENOMIC DNA]</scope>
    <source>
        <strain evidence="3 4">Stock d4-2</strain>
    </source>
</reference>
<organism evidence="3 4">
    <name type="scientific">Paramecium tetraurelia</name>
    <dbReference type="NCBI Taxonomy" id="5888"/>
    <lineage>
        <taxon>Eukaryota</taxon>
        <taxon>Sar</taxon>
        <taxon>Alveolata</taxon>
        <taxon>Ciliophora</taxon>
        <taxon>Intramacronucleata</taxon>
        <taxon>Oligohymenophorea</taxon>
        <taxon>Peniculida</taxon>
        <taxon>Parameciidae</taxon>
        <taxon>Paramecium</taxon>
    </lineage>
</organism>
<accession>A0E7L8</accession>
<dbReference type="InParanoid" id="A0E7L8"/>
<evidence type="ECO:0000313" key="4">
    <source>
        <dbReference type="Proteomes" id="UP000000600"/>
    </source>
</evidence>
<dbReference type="KEGG" id="ptm:GSPATT00024013001"/>
<dbReference type="OrthoDB" id="310324at2759"/>
<feature type="region of interest" description="Disordered" evidence="2">
    <location>
        <begin position="457"/>
        <end position="477"/>
    </location>
</feature>
<dbReference type="RefSeq" id="XP_001458682.1">
    <property type="nucleotide sequence ID" value="XM_001458645.1"/>
</dbReference>